<keyword evidence="3" id="KW-0411">Iron-sulfur</keyword>
<evidence type="ECO:0000256" key="1">
    <source>
        <dbReference type="ARBA" id="ARBA00022723"/>
    </source>
</evidence>
<evidence type="ECO:0000259" key="4">
    <source>
        <dbReference type="Pfam" id="PF24877"/>
    </source>
</evidence>
<organism evidence="5 6">
    <name type="scientific">Mycetohabitans endofungorum</name>
    <dbReference type="NCBI Taxonomy" id="417203"/>
    <lineage>
        <taxon>Bacteria</taxon>
        <taxon>Pseudomonadati</taxon>
        <taxon>Pseudomonadota</taxon>
        <taxon>Betaproteobacteria</taxon>
        <taxon>Burkholderiales</taxon>
        <taxon>Burkholderiaceae</taxon>
        <taxon>Mycetohabitans</taxon>
    </lineage>
</organism>
<evidence type="ECO:0000313" key="6">
    <source>
        <dbReference type="Proteomes" id="UP000243096"/>
    </source>
</evidence>
<dbReference type="EMBL" id="PRDW01000012">
    <property type="protein sequence ID" value="PPB82914.1"/>
    <property type="molecule type" value="Genomic_DNA"/>
</dbReference>
<comment type="caution">
    <text evidence="5">The sequence shown here is derived from an EMBL/GenBank/DDBJ whole genome shotgun (WGS) entry which is preliminary data.</text>
</comment>
<sequence>MTSSGNLAPDGAVIKTGAADPRLLVHTGSAVVFRDYNDMAARINSDALSVDEHSVIVLQHAKPVEAPGMPGWGQLPSS</sequence>
<dbReference type="Pfam" id="PF24877">
    <property type="entry name" value="ILV_EDD_C"/>
    <property type="match status" value="1"/>
</dbReference>
<gene>
    <name evidence="5" type="ORF">B0O95_11291</name>
</gene>
<feature type="domain" description="Dihydroxy-acid/6-phosphogluconate dehydratase C-terminal" evidence="4">
    <location>
        <begin position="4"/>
        <end position="72"/>
    </location>
</feature>
<keyword evidence="1" id="KW-0479">Metal-binding</keyword>
<dbReference type="SUPFAM" id="SSF52016">
    <property type="entry name" value="LeuD/IlvD-like"/>
    <property type="match status" value="1"/>
</dbReference>
<dbReference type="PANTHER" id="PTHR43183">
    <property type="entry name" value="HYPOTHETICAL DIHYDROXYACID DEHYDRATASE (EUROFUNG)-RELATED"/>
    <property type="match status" value="1"/>
</dbReference>
<dbReference type="InterPro" id="IPR052352">
    <property type="entry name" value="Sugar_Degrad_Dehydratases"/>
</dbReference>
<dbReference type="OrthoDB" id="9807077at2"/>
<evidence type="ECO:0000256" key="3">
    <source>
        <dbReference type="ARBA" id="ARBA00023014"/>
    </source>
</evidence>
<dbReference type="InterPro" id="IPR042096">
    <property type="entry name" value="Dihydro-acid_dehy_C"/>
</dbReference>
<keyword evidence="2" id="KW-0408">Iron</keyword>
<accession>A0A2P5K8A0</accession>
<evidence type="ECO:0000313" key="5">
    <source>
        <dbReference type="EMBL" id="PPB82914.1"/>
    </source>
</evidence>
<dbReference type="InterPro" id="IPR056740">
    <property type="entry name" value="ILV_EDD_C"/>
</dbReference>
<proteinExistence type="predicted"/>
<keyword evidence="6" id="KW-1185">Reference proteome</keyword>
<protein>
    <submittedName>
        <fullName evidence="5">Dehydratase family protein</fullName>
    </submittedName>
</protein>
<name>A0A2P5K8A0_9BURK</name>
<reference evidence="5 6" key="1">
    <citation type="submission" date="2018-01" db="EMBL/GenBank/DDBJ databases">
        <title>Genomic Encyclopedia of Type Strains, Phase III (KMG-III): the genomes of soil and plant-associated and newly described type strains.</title>
        <authorList>
            <person name="Whitman W."/>
        </authorList>
    </citation>
    <scope>NUCLEOTIDE SEQUENCE [LARGE SCALE GENOMIC DNA]</scope>
    <source>
        <strain evidence="5 6">HKI456</strain>
    </source>
</reference>
<dbReference type="GO" id="GO:0051536">
    <property type="term" value="F:iron-sulfur cluster binding"/>
    <property type="evidence" value="ECO:0007669"/>
    <property type="project" value="UniProtKB-KW"/>
</dbReference>
<evidence type="ECO:0000256" key="2">
    <source>
        <dbReference type="ARBA" id="ARBA00023004"/>
    </source>
</evidence>
<dbReference type="PANTHER" id="PTHR43183:SF2">
    <property type="entry name" value="DIHYDROXY-ACID DEHYDRATASE"/>
    <property type="match status" value="1"/>
</dbReference>
<dbReference type="Gene3D" id="3.50.30.80">
    <property type="entry name" value="IlvD/EDD C-terminal domain-like"/>
    <property type="match status" value="1"/>
</dbReference>
<dbReference type="AlphaFoldDB" id="A0A2P5K8A0"/>
<dbReference type="GO" id="GO:0046872">
    <property type="term" value="F:metal ion binding"/>
    <property type="evidence" value="ECO:0007669"/>
    <property type="project" value="UniProtKB-KW"/>
</dbReference>
<dbReference type="Proteomes" id="UP000243096">
    <property type="component" value="Unassembled WGS sequence"/>
</dbReference>